<gene>
    <name evidence="2" type="ORF">CJD38_01590</name>
</gene>
<dbReference type="SUPFAM" id="SSF103196">
    <property type="entry name" value="Roadblock/LC7 domain"/>
    <property type="match status" value="1"/>
</dbReference>
<dbReference type="Pfam" id="PF03259">
    <property type="entry name" value="Robl_LC7"/>
    <property type="match status" value="1"/>
</dbReference>
<organism evidence="2 3">
    <name type="scientific">Stenotrophobium rhamnosiphilum</name>
    <dbReference type="NCBI Taxonomy" id="2029166"/>
    <lineage>
        <taxon>Bacteria</taxon>
        <taxon>Pseudomonadati</taxon>
        <taxon>Pseudomonadota</taxon>
        <taxon>Gammaproteobacteria</taxon>
        <taxon>Nevskiales</taxon>
        <taxon>Nevskiaceae</taxon>
        <taxon>Stenotrophobium</taxon>
    </lineage>
</organism>
<sequence length="137" mass="14204">MKSGSVLNILGSNYVATCEEALRTLMNDVPSITAAVVATADGFEVASAQAEGRMSATRLSALASSLLALGQAALRELSMNGSGSVLIENAMGKIMLVDVRREHLPVVLCVVADEMAMTGKVLWAAKQCATTLESSSS</sequence>
<dbReference type="Proteomes" id="UP000244248">
    <property type="component" value="Unassembled WGS sequence"/>
</dbReference>
<dbReference type="OrthoDB" id="5953990at2"/>
<proteinExistence type="predicted"/>
<dbReference type="AlphaFoldDB" id="A0A2T5MJS7"/>
<dbReference type="SMART" id="SM00960">
    <property type="entry name" value="Robl_LC7"/>
    <property type="match status" value="1"/>
</dbReference>
<evidence type="ECO:0000259" key="1">
    <source>
        <dbReference type="SMART" id="SM00960"/>
    </source>
</evidence>
<protein>
    <recommendedName>
        <fullName evidence="1">Roadblock/LAMTOR2 domain-containing protein</fullName>
    </recommendedName>
</protein>
<accession>A0A2T5MJS7</accession>
<feature type="domain" description="Roadblock/LAMTOR2" evidence="1">
    <location>
        <begin position="19"/>
        <end position="108"/>
    </location>
</feature>
<dbReference type="InterPro" id="IPR004942">
    <property type="entry name" value="Roadblock/LAMTOR2_dom"/>
</dbReference>
<dbReference type="RefSeq" id="WP_107938540.1">
    <property type="nucleotide sequence ID" value="NZ_QANS01000001.1"/>
</dbReference>
<comment type="caution">
    <text evidence="2">The sequence shown here is derived from an EMBL/GenBank/DDBJ whole genome shotgun (WGS) entry which is preliminary data.</text>
</comment>
<dbReference type="Gene3D" id="3.30.450.30">
    <property type="entry name" value="Dynein light chain 2a, cytoplasmic"/>
    <property type="match status" value="1"/>
</dbReference>
<evidence type="ECO:0000313" key="2">
    <source>
        <dbReference type="EMBL" id="PTU32832.1"/>
    </source>
</evidence>
<keyword evidence="3" id="KW-1185">Reference proteome</keyword>
<evidence type="ECO:0000313" key="3">
    <source>
        <dbReference type="Proteomes" id="UP000244248"/>
    </source>
</evidence>
<reference evidence="2 3" key="1">
    <citation type="submission" date="2018-04" db="EMBL/GenBank/DDBJ databases">
        <title>Novel species isolated from glacier.</title>
        <authorList>
            <person name="Liu Q."/>
            <person name="Xin Y.-H."/>
        </authorList>
    </citation>
    <scope>NUCLEOTIDE SEQUENCE [LARGE SCALE GENOMIC DNA]</scope>
    <source>
        <strain evidence="2 3">GT1R17</strain>
    </source>
</reference>
<name>A0A2T5MJS7_9GAMM</name>
<dbReference type="EMBL" id="QANS01000001">
    <property type="protein sequence ID" value="PTU32832.1"/>
    <property type="molecule type" value="Genomic_DNA"/>
</dbReference>